<gene>
    <name evidence="3" type="primary">CA1</name>
    <name evidence="3" type="ORF">EVAR_8803_1</name>
</gene>
<protein>
    <submittedName>
        <fullName evidence="3">Carbonic anhydrase 1</fullName>
    </submittedName>
</protein>
<comment type="caution">
    <text evidence="3">The sequence shown here is derived from an EMBL/GenBank/DDBJ whole genome shotgun (WGS) entry which is preliminary data.</text>
</comment>
<sequence>MNKQFGRRLSGVERCGHRRPPAPPAVGSRYHIHKSKNILVNYACLYCSPGAPWSPEMIRQRQYIFRHPISIQYNSKPSPSLGRIIFQSLFQIEPYLGLTEILMRSTCLAKLNEPKHDGSFFVVSSCDGEVEKTHYELSVRTHARNVSDWLRLNILLKRVTVFPAHPHTLFTVTRQRSPGACYSLAPMTLLTSSITIGVTRAVSLDVEQFHREYLSPLPPPTRALLVALKLSSRSKRYSNKSNCVFIAGQISRLRASQSPIAISLQRCPTWTSLEPLQFARYWHNDCPATLLNTGQTAYFTFEGAPERRPQLSGGPLIGQYVFEQMHFHWSVDDFTGCEHVLDGHGYARPRSCLHSRSRTASASSPFYAKST</sequence>
<feature type="region of interest" description="Disordered" evidence="1">
    <location>
        <begin position="1"/>
        <end position="26"/>
    </location>
</feature>
<feature type="domain" description="Alpha-carbonic anhydrase" evidence="2">
    <location>
        <begin position="235"/>
        <end position="371"/>
    </location>
</feature>
<dbReference type="PROSITE" id="PS51144">
    <property type="entry name" value="ALPHA_CA_2"/>
    <property type="match status" value="1"/>
</dbReference>
<dbReference type="SUPFAM" id="SSF51069">
    <property type="entry name" value="Carbonic anhydrase"/>
    <property type="match status" value="1"/>
</dbReference>
<dbReference type="InterPro" id="IPR036398">
    <property type="entry name" value="CA_dom_sf"/>
</dbReference>
<dbReference type="Gene3D" id="3.10.200.10">
    <property type="entry name" value="Alpha carbonic anhydrase"/>
    <property type="match status" value="1"/>
</dbReference>
<dbReference type="AlphaFoldDB" id="A0A4C1TTX7"/>
<organism evidence="3 4">
    <name type="scientific">Eumeta variegata</name>
    <name type="common">Bagworm moth</name>
    <name type="synonym">Eumeta japonica</name>
    <dbReference type="NCBI Taxonomy" id="151549"/>
    <lineage>
        <taxon>Eukaryota</taxon>
        <taxon>Metazoa</taxon>
        <taxon>Ecdysozoa</taxon>
        <taxon>Arthropoda</taxon>
        <taxon>Hexapoda</taxon>
        <taxon>Insecta</taxon>
        <taxon>Pterygota</taxon>
        <taxon>Neoptera</taxon>
        <taxon>Endopterygota</taxon>
        <taxon>Lepidoptera</taxon>
        <taxon>Glossata</taxon>
        <taxon>Ditrysia</taxon>
        <taxon>Tineoidea</taxon>
        <taxon>Psychidae</taxon>
        <taxon>Oiketicinae</taxon>
        <taxon>Eumeta</taxon>
    </lineage>
</organism>
<dbReference type="SMART" id="SM01057">
    <property type="entry name" value="Carb_anhydrase"/>
    <property type="match status" value="1"/>
</dbReference>
<evidence type="ECO:0000313" key="4">
    <source>
        <dbReference type="Proteomes" id="UP000299102"/>
    </source>
</evidence>
<evidence type="ECO:0000313" key="3">
    <source>
        <dbReference type="EMBL" id="GBP17449.1"/>
    </source>
</evidence>
<dbReference type="InterPro" id="IPR001148">
    <property type="entry name" value="CA_dom"/>
</dbReference>
<name>A0A4C1TTX7_EUMVA</name>
<dbReference type="Pfam" id="PF00194">
    <property type="entry name" value="Carb_anhydrase"/>
    <property type="match status" value="1"/>
</dbReference>
<evidence type="ECO:0000256" key="1">
    <source>
        <dbReference type="SAM" id="MobiDB-lite"/>
    </source>
</evidence>
<dbReference type="STRING" id="151549.A0A4C1TTX7"/>
<evidence type="ECO:0000259" key="2">
    <source>
        <dbReference type="PROSITE" id="PS51144"/>
    </source>
</evidence>
<reference evidence="3 4" key="1">
    <citation type="journal article" date="2019" name="Commun. Biol.">
        <title>The bagworm genome reveals a unique fibroin gene that provides high tensile strength.</title>
        <authorList>
            <person name="Kono N."/>
            <person name="Nakamura H."/>
            <person name="Ohtoshi R."/>
            <person name="Tomita M."/>
            <person name="Numata K."/>
            <person name="Arakawa K."/>
        </authorList>
    </citation>
    <scope>NUCLEOTIDE SEQUENCE [LARGE SCALE GENOMIC DNA]</scope>
</reference>
<proteinExistence type="predicted"/>
<dbReference type="EMBL" id="BGZK01000087">
    <property type="protein sequence ID" value="GBP17449.1"/>
    <property type="molecule type" value="Genomic_DNA"/>
</dbReference>
<dbReference type="OrthoDB" id="429145at2759"/>
<accession>A0A4C1TTX7</accession>
<dbReference type="Proteomes" id="UP000299102">
    <property type="component" value="Unassembled WGS sequence"/>
</dbReference>
<keyword evidence="4" id="KW-1185">Reference proteome</keyword>